<evidence type="ECO:0000259" key="8">
    <source>
        <dbReference type="PROSITE" id="PS51379"/>
    </source>
</evidence>
<dbReference type="InterPro" id="IPR017900">
    <property type="entry name" value="4Fe4S_Fe_S_CS"/>
</dbReference>
<dbReference type="Proteomes" id="UP001501161">
    <property type="component" value="Unassembled WGS sequence"/>
</dbReference>
<feature type="compositionally biased region" description="Low complexity" evidence="6">
    <location>
        <begin position="830"/>
        <end position="856"/>
    </location>
</feature>
<feature type="compositionally biased region" description="Low complexity" evidence="6">
    <location>
        <begin position="993"/>
        <end position="1008"/>
    </location>
</feature>
<feature type="region of interest" description="Disordered" evidence="6">
    <location>
        <begin position="753"/>
        <end position="1205"/>
    </location>
</feature>
<evidence type="ECO:0000256" key="3">
    <source>
        <dbReference type="ARBA" id="ARBA00023002"/>
    </source>
</evidence>
<dbReference type="InterPro" id="IPR004017">
    <property type="entry name" value="Cys_rich_dom"/>
</dbReference>
<dbReference type="Pfam" id="PF13187">
    <property type="entry name" value="Fer4_9"/>
    <property type="match status" value="1"/>
</dbReference>
<dbReference type="EMBL" id="BAAAMQ010000009">
    <property type="protein sequence ID" value="GAA2103531.1"/>
    <property type="molecule type" value="Genomic_DNA"/>
</dbReference>
<dbReference type="PANTHER" id="PTHR43255">
    <property type="entry name" value="IRON-SULFUR-BINDING OXIDOREDUCTASE FADF-RELATED-RELATED"/>
    <property type="match status" value="1"/>
</dbReference>
<evidence type="ECO:0000313" key="9">
    <source>
        <dbReference type="EMBL" id="GAA2103531.1"/>
    </source>
</evidence>
<dbReference type="RefSeq" id="WP_231250592.1">
    <property type="nucleotide sequence ID" value="NZ_BAAAMQ010000009.1"/>
</dbReference>
<comment type="caution">
    <text evidence="9">The sequence shown here is derived from an EMBL/GenBank/DDBJ whole genome shotgun (WGS) entry which is preliminary data.</text>
</comment>
<feature type="compositionally biased region" description="Polar residues" evidence="6">
    <location>
        <begin position="1049"/>
        <end position="1058"/>
    </location>
</feature>
<evidence type="ECO:0000256" key="1">
    <source>
        <dbReference type="ARBA" id="ARBA00022485"/>
    </source>
</evidence>
<evidence type="ECO:0000256" key="5">
    <source>
        <dbReference type="ARBA" id="ARBA00023014"/>
    </source>
</evidence>
<evidence type="ECO:0000256" key="6">
    <source>
        <dbReference type="SAM" id="MobiDB-lite"/>
    </source>
</evidence>
<feature type="domain" description="4Fe-4S ferredoxin-type" evidence="8">
    <location>
        <begin position="303"/>
        <end position="333"/>
    </location>
</feature>
<dbReference type="InterPro" id="IPR051460">
    <property type="entry name" value="HdrC_iron-sulfur_subunit"/>
</dbReference>
<keyword evidence="7" id="KW-1133">Transmembrane helix</keyword>
<dbReference type="Gene3D" id="1.10.1060.10">
    <property type="entry name" value="Alpha-helical ferredoxin"/>
    <property type="match status" value="1"/>
</dbReference>
<feature type="transmembrane region" description="Helical" evidence="7">
    <location>
        <begin position="12"/>
        <end position="34"/>
    </location>
</feature>
<keyword evidence="7" id="KW-0812">Transmembrane</keyword>
<dbReference type="PROSITE" id="PS51379">
    <property type="entry name" value="4FE4S_FER_2"/>
    <property type="match status" value="2"/>
</dbReference>
<feature type="compositionally biased region" description="Low complexity" evidence="6">
    <location>
        <begin position="1134"/>
        <end position="1148"/>
    </location>
</feature>
<feature type="domain" description="4Fe-4S ferredoxin-type" evidence="8">
    <location>
        <begin position="386"/>
        <end position="418"/>
    </location>
</feature>
<feature type="compositionally biased region" description="Acidic residues" evidence="6">
    <location>
        <begin position="1097"/>
        <end position="1107"/>
    </location>
</feature>
<feature type="compositionally biased region" description="Low complexity" evidence="6">
    <location>
        <begin position="869"/>
        <end position="903"/>
    </location>
</feature>
<dbReference type="InterPro" id="IPR009051">
    <property type="entry name" value="Helical_ferredxn"/>
</dbReference>
<proteinExistence type="predicted"/>
<keyword evidence="3" id="KW-0560">Oxidoreductase</keyword>
<feature type="compositionally biased region" description="Polar residues" evidence="6">
    <location>
        <begin position="972"/>
        <end position="987"/>
    </location>
</feature>
<feature type="compositionally biased region" description="Pro residues" evidence="6">
    <location>
        <begin position="798"/>
        <end position="809"/>
    </location>
</feature>
<keyword evidence="7" id="KW-0472">Membrane</keyword>
<evidence type="ECO:0000256" key="7">
    <source>
        <dbReference type="SAM" id="Phobius"/>
    </source>
</evidence>
<keyword evidence="2" id="KW-0479">Metal-binding</keyword>
<evidence type="ECO:0000256" key="2">
    <source>
        <dbReference type="ARBA" id="ARBA00022723"/>
    </source>
</evidence>
<feature type="compositionally biased region" description="Low complexity" evidence="6">
    <location>
        <begin position="946"/>
        <end position="969"/>
    </location>
</feature>
<accession>A0ABN2X2R2</accession>
<gene>
    <name evidence="9" type="ORF">GCM10009726_15170</name>
</gene>
<protein>
    <recommendedName>
        <fullName evidence="8">4Fe-4S ferredoxin-type domain-containing protein</fullName>
    </recommendedName>
</protein>
<keyword evidence="10" id="KW-1185">Reference proteome</keyword>
<dbReference type="Pfam" id="PF02754">
    <property type="entry name" value="CCG"/>
    <property type="match status" value="2"/>
</dbReference>
<keyword evidence="4" id="KW-0408">Iron</keyword>
<feature type="compositionally biased region" description="Low complexity" evidence="6">
    <location>
        <begin position="1070"/>
        <end position="1096"/>
    </location>
</feature>
<keyword evidence="5" id="KW-0411">Iron-sulfur</keyword>
<reference evidence="9 10" key="1">
    <citation type="journal article" date="2019" name="Int. J. Syst. Evol. Microbiol.">
        <title>The Global Catalogue of Microorganisms (GCM) 10K type strain sequencing project: providing services to taxonomists for standard genome sequencing and annotation.</title>
        <authorList>
            <consortium name="The Broad Institute Genomics Platform"/>
            <consortium name="The Broad Institute Genome Sequencing Center for Infectious Disease"/>
            <person name="Wu L."/>
            <person name="Ma J."/>
        </authorList>
    </citation>
    <scope>NUCLEOTIDE SEQUENCE [LARGE SCALE GENOMIC DNA]</scope>
    <source>
        <strain evidence="9 10">JCM 13813</strain>
    </source>
</reference>
<sequence>MRHAPHEEQFMQIFAIVVSLALTAVAVAMLVPAVRRMLGVIRAGQPAPGRSENPGGRAVTMLKETFLHTRMLQWHWVGIMHWFVYAAFLFLSTAVLAAYFQLFEPSFAWPLIGHWYPYEWFSELIGLLSTVGIVYLIIYRQKHHPRSEGRRSRFFGSNFWQAYFVEALALLEGAAILFVRAAEWKLDEDAGRSHYPIASWIGDAIYPNDVQTLENLIYGIAAFKISLAMVWLMVIARNITMGIAWHRFTAWFNIYFKRESDGSTALGAMKPLMSDGKAVTLDDIDDLDEDSVLGVGKVEDFSWKGILDFTTCTECGRCQSQCPAWNTEKPLSPKLLITALRDHAYAKHDGDPAHAERELVGVGSKGESGGTAGADVLDYFYNPEDAPFVIDEDVLWSCTSCGACVQQCPVDIEHVDHIMDMRRYQLLVESNFPAELNQLFKGLENKGNPWNMSSTARMDWAKGLDFDVPVVGEDLESLESVDWLFWVGCAGAYEDRAKKTTRAVAELLDMAGISFGVLGNGETCTGDPARRAGNEFVFQGLAQQNVETFKEYKVKKVVSTCAHCFNTLKNEYKDFGIELEVVHHTQLLNRLVREGRLTPVTDGAGAAKRSITYHDPCYLGRHNQVYSPPRELLQVLPGAEFVEMERNSEKSFCCGAGGARMWMEENTGERINMNRTKEAVGTGADQIAVGCPFCRVMLSDGLTMQQSKGEAREEVEVLDVAQMLLASVKGEQATKAAPGSSAAAAPAAASAAATDVATKDEPEAGDVTVTDDTVTETADVGPAAKASGGSSLFDTPAPEEPAPAKPAPAKPVESGSLFDTPAPEPEPEPTTEATVEAESPSDSTASAPAEAPASTDLGASGSLFDLGTPSEPEAAAAEPAVAVESPSDSTPSAPAETPATTTDLGGGSLFDIAAPEPTEPKVAEPTSAAPEVSAEPDAKAEPEPAPVAEAEPEQPVAAAPEAPAGAAPASGGTASTPTTDADLSSLGSLFDLEAPATAPAPAASAPAPVAEPEPQPEPAEPQAEPEAEPEPVASEEPAPAAPAAPAPSGATSTPTTDVDISGLGSLFDLEAPATTTAPAASAPAVAEPETEPTASEPEPEAEPEPEPETAAPSSPPSGADLSRAATFADPEDSAPTVEPAAQTAAEAAPADDPETVLDADDASADEPAAEESTEPEKEPAPSTDGPAHTPRTDADISGSGSLFDL</sequence>
<name>A0ABN2X2R2_9ACTN</name>
<feature type="transmembrane region" description="Helical" evidence="7">
    <location>
        <begin position="120"/>
        <end position="138"/>
    </location>
</feature>
<organism evidence="9 10">
    <name type="scientific">Nocardioides furvisabuli</name>
    <dbReference type="NCBI Taxonomy" id="375542"/>
    <lineage>
        <taxon>Bacteria</taxon>
        <taxon>Bacillati</taxon>
        <taxon>Actinomycetota</taxon>
        <taxon>Actinomycetes</taxon>
        <taxon>Propionibacteriales</taxon>
        <taxon>Nocardioidaceae</taxon>
        <taxon>Nocardioides</taxon>
    </lineage>
</organism>
<feature type="compositionally biased region" description="Acidic residues" evidence="6">
    <location>
        <begin position="1149"/>
        <end position="1173"/>
    </location>
</feature>
<feature type="transmembrane region" description="Helical" evidence="7">
    <location>
        <begin position="79"/>
        <end position="100"/>
    </location>
</feature>
<evidence type="ECO:0000256" key="4">
    <source>
        <dbReference type="ARBA" id="ARBA00023004"/>
    </source>
</evidence>
<dbReference type="PROSITE" id="PS00198">
    <property type="entry name" value="4FE4S_FER_1"/>
    <property type="match status" value="1"/>
</dbReference>
<feature type="transmembrane region" description="Helical" evidence="7">
    <location>
        <begin position="216"/>
        <end position="236"/>
    </location>
</feature>
<evidence type="ECO:0000313" key="10">
    <source>
        <dbReference type="Proteomes" id="UP001501161"/>
    </source>
</evidence>
<feature type="compositionally biased region" description="Low complexity" evidence="6">
    <location>
        <begin position="765"/>
        <end position="781"/>
    </location>
</feature>
<dbReference type="InterPro" id="IPR017896">
    <property type="entry name" value="4Fe4S_Fe-S-bd"/>
</dbReference>
<feature type="compositionally biased region" description="Pro residues" evidence="6">
    <location>
        <begin position="1009"/>
        <end position="1019"/>
    </location>
</feature>
<keyword evidence="1" id="KW-0004">4Fe-4S</keyword>
<dbReference type="PANTHER" id="PTHR43255:SF1">
    <property type="entry name" value="IRON-SULFUR-BINDING OXIDOREDUCTASE FADF-RELATED"/>
    <property type="match status" value="1"/>
</dbReference>
<dbReference type="SUPFAM" id="SSF46548">
    <property type="entry name" value="alpha-helical ferredoxin"/>
    <property type="match status" value="1"/>
</dbReference>